<protein>
    <submittedName>
        <fullName evidence="1">Uncharacterized protein</fullName>
    </submittedName>
</protein>
<comment type="caution">
    <text evidence="1">The sequence shown here is derived from an EMBL/GenBank/DDBJ whole genome shotgun (WGS) entry which is preliminary data.</text>
</comment>
<organism evidence="1 2">
    <name type="scientific">Erythroxylum novogranatense</name>
    <dbReference type="NCBI Taxonomy" id="1862640"/>
    <lineage>
        <taxon>Eukaryota</taxon>
        <taxon>Viridiplantae</taxon>
        <taxon>Streptophyta</taxon>
        <taxon>Embryophyta</taxon>
        <taxon>Tracheophyta</taxon>
        <taxon>Spermatophyta</taxon>
        <taxon>Magnoliopsida</taxon>
        <taxon>eudicotyledons</taxon>
        <taxon>Gunneridae</taxon>
        <taxon>Pentapetalae</taxon>
        <taxon>rosids</taxon>
        <taxon>fabids</taxon>
        <taxon>Malpighiales</taxon>
        <taxon>Erythroxylaceae</taxon>
        <taxon>Erythroxylum</taxon>
    </lineage>
</organism>
<keyword evidence="2" id="KW-1185">Reference proteome</keyword>
<dbReference type="EMBL" id="JAIWQS010000001">
    <property type="protein sequence ID" value="KAJ8774299.1"/>
    <property type="molecule type" value="Genomic_DNA"/>
</dbReference>
<evidence type="ECO:0000313" key="1">
    <source>
        <dbReference type="EMBL" id="KAJ8774299.1"/>
    </source>
</evidence>
<proteinExistence type="predicted"/>
<dbReference type="Proteomes" id="UP001159364">
    <property type="component" value="Linkage Group LG01"/>
</dbReference>
<gene>
    <name evidence="1" type="ORF">K2173_009730</name>
</gene>
<name>A0AAV8U880_9ROSI</name>
<dbReference type="AlphaFoldDB" id="A0AAV8U880"/>
<reference evidence="1 2" key="1">
    <citation type="submission" date="2021-09" db="EMBL/GenBank/DDBJ databases">
        <title>Genomic insights and catalytic innovation underlie evolution of tropane alkaloids biosynthesis.</title>
        <authorList>
            <person name="Wang Y.-J."/>
            <person name="Tian T."/>
            <person name="Huang J.-P."/>
            <person name="Huang S.-X."/>
        </authorList>
    </citation>
    <scope>NUCLEOTIDE SEQUENCE [LARGE SCALE GENOMIC DNA]</scope>
    <source>
        <strain evidence="1">KIB-2018</strain>
        <tissue evidence="1">Leaf</tissue>
    </source>
</reference>
<accession>A0AAV8U880</accession>
<evidence type="ECO:0000313" key="2">
    <source>
        <dbReference type="Proteomes" id="UP001159364"/>
    </source>
</evidence>
<sequence length="202" mass="22638">MQYYLRARFHFNKDQFADLMVISGIAGTISQGPVFIDMKVSREQRLLSIGLFFECIHVRTFSSIANDTVMDPSSSTGPTHEAAVDLEETEAIRRSTCPTHEAAADLEETEAIRRSTRVKRQCFFTVSHGPSGCEALYLSKLDLVSRERLNDASQEFVPSPMLKVNFERHMTTGFTNQSNPAIDGSGMILLVMLIKEEGRGKR</sequence>